<feature type="compositionally biased region" description="Polar residues" evidence="1">
    <location>
        <begin position="610"/>
        <end position="623"/>
    </location>
</feature>
<feature type="region of interest" description="Disordered" evidence="1">
    <location>
        <begin position="496"/>
        <end position="519"/>
    </location>
</feature>
<keyword evidence="3" id="KW-1185">Reference proteome</keyword>
<protein>
    <submittedName>
        <fullName evidence="2">Uncharacterized protein</fullName>
    </submittedName>
</protein>
<gene>
    <name evidence="2" type="ORF">ONZ51_g3001</name>
</gene>
<dbReference type="EMBL" id="JAPEVG010000050">
    <property type="protein sequence ID" value="KAJ8489328.1"/>
    <property type="molecule type" value="Genomic_DNA"/>
</dbReference>
<comment type="caution">
    <text evidence="2">The sequence shown here is derived from an EMBL/GenBank/DDBJ whole genome shotgun (WGS) entry which is preliminary data.</text>
</comment>
<accession>A0AAD7TYP6</accession>
<evidence type="ECO:0000313" key="3">
    <source>
        <dbReference type="Proteomes" id="UP001215151"/>
    </source>
</evidence>
<feature type="compositionally biased region" description="Basic and acidic residues" evidence="1">
    <location>
        <begin position="746"/>
        <end position="764"/>
    </location>
</feature>
<name>A0AAD7TYP6_9APHY</name>
<feature type="region of interest" description="Disordered" evidence="1">
    <location>
        <begin position="258"/>
        <end position="290"/>
    </location>
</feature>
<evidence type="ECO:0000313" key="2">
    <source>
        <dbReference type="EMBL" id="KAJ8489328.1"/>
    </source>
</evidence>
<evidence type="ECO:0000256" key="1">
    <source>
        <dbReference type="SAM" id="MobiDB-lite"/>
    </source>
</evidence>
<feature type="region of interest" description="Disordered" evidence="1">
    <location>
        <begin position="718"/>
        <end position="793"/>
    </location>
</feature>
<proteinExistence type="predicted"/>
<feature type="compositionally biased region" description="Basic and acidic residues" evidence="1">
    <location>
        <begin position="276"/>
        <end position="285"/>
    </location>
</feature>
<feature type="compositionally biased region" description="Polar residues" evidence="1">
    <location>
        <begin position="557"/>
        <end position="566"/>
    </location>
</feature>
<dbReference type="Proteomes" id="UP001215151">
    <property type="component" value="Unassembled WGS sequence"/>
</dbReference>
<sequence>MDMDASSNSEVIVSADSTATLDLQDLLSSLSGDNLLSTSLSLISASASSHSFDDVPPFPTTSRPSIFLPELGDSLLGPKSGSSSFPSDDPLRTTVPTGPRLKLMMLEPASVAGWIASVSSVSKPLCPQEEERTDMGAMPEPLSWVAEGSMFSPQEFSALRRQYASIAASESSSSTSPSDWDASDCSRDLTLISIEASVSSISCSISENENLCIKVQETNARASVQLHVPTIMVSNSTAVLPLSLSSSQNLSRELPLAVRRGKKPPPALSLGQPSKASHDKSRDSYPDIPTPFLGSPSACTPTIDISSAPLTSEISLSAMCADLRSRLPPPPFSPTDASALPLVDTSGRSCDLVGSSRFSLSSDMDDEEWAFAKDLVIGWRAGKGFRMELSPPSSPAGELPYTSEPDSPTIDVSFGDKAAATDEEGPEPTQTNVKLTRRKTVIIQAPEPNLEKMEKTRSVLAGGEADMLCSDFHDPVPFETPVPGSLSSVTAIANDDCEPARDLPNSRPSSTASMKPVRGILKEKKSVRFSTVDLLHEYSSSTHSPLTHHRVDAGATVNRSSTSSVQLGPEPSVRAQRITLTAAVHKNSPLRESYSPASHRPNRVADHRPASQSSATREPQRSSLFPVRTAAKHPAVRALARTSPPPISNVSTPLRMAGSGVDGAVVGAPGLQPPTPLLLQEQRRAPLRSINAQQSMPVERKPDALIPVKDTRRSLLSTRKDKGGDVPTSPITKRVLRTASIPAVPRQERDENARRRSQAAHREGSYGAPTPTGSNGKSRMSAPLRSILTKLRT</sequence>
<feature type="region of interest" description="Disordered" evidence="1">
    <location>
        <begin position="389"/>
        <end position="413"/>
    </location>
</feature>
<dbReference type="AlphaFoldDB" id="A0AAD7TYP6"/>
<organism evidence="2 3">
    <name type="scientific">Trametes cubensis</name>
    <dbReference type="NCBI Taxonomy" id="1111947"/>
    <lineage>
        <taxon>Eukaryota</taxon>
        <taxon>Fungi</taxon>
        <taxon>Dikarya</taxon>
        <taxon>Basidiomycota</taxon>
        <taxon>Agaricomycotina</taxon>
        <taxon>Agaricomycetes</taxon>
        <taxon>Polyporales</taxon>
        <taxon>Polyporaceae</taxon>
        <taxon>Trametes</taxon>
    </lineage>
</organism>
<feature type="region of interest" description="Disordered" evidence="1">
    <location>
        <begin position="540"/>
        <end position="652"/>
    </location>
</feature>
<reference evidence="2" key="1">
    <citation type="submission" date="2022-11" db="EMBL/GenBank/DDBJ databases">
        <title>Genome Sequence of Cubamyces cubensis.</title>
        <authorList>
            <person name="Buettner E."/>
        </authorList>
    </citation>
    <scope>NUCLEOTIDE SEQUENCE</scope>
    <source>
        <strain evidence="2">MPL-01</strain>
    </source>
</reference>